<comment type="similarity">
    <text evidence="1 3">Belongs to the SKP1 family.</text>
</comment>
<feature type="domain" description="SKP1 component dimerisation" evidence="4">
    <location>
        <begin position="114"/>
        <end position="160"/>
    </location>
</feature>
<dbReference type="SMART" id="SM00512">
    <property type="entry name" value="Skp1"/>
    <property type="match status" value="1"/>
</dbReference>
<dbReference type="Pfam" id="PF01466">
    <property type="entry name" value="Skp1"/>
    <property type="match status" value="1"/>
</dbReference>
<comment type="pathway">
    <text evidence="3">Protein modification; protein ubiquitination.</text>
</comment>
<dbReference type="OMA" id="ADIDEWD"/>
<dbReference type="OrthoDB" id="2342932at2759"/>
<evidence type="ECO:0000256" key="3">
    <source>
        <dbReference type="PIRNR" id="PIRNR028729"/>
    </source>
</evidence>
<evidence type="ECO:0000256" key="1">
    <source>
        <dbReference type="ARBA" id="ARBA00009993"/>
    </source>
</evidence>
<dbReference type="GO" id="GO:0016567">
    <property type="term" value="P:protein ubiquitination"/>
    <property type="evidence" value="ECO:0007669"/>
    <property type="project" value="UniProtKB-UniPathway"/>
</dbReference>
<dbReference type="InterPro" id="IPR001232">
    <property type="entry name" value="SKP1-like"/>
</dbReference>
<dbReference type="SUPFAM" id="SSF54695">
    <property type="entry name" value="POZ domain"/>
    <property type="match status" value="1"/>
</dbReference>
<dbReference type="Pfam" id="PF03931">
    <property type="entry name" value="Skp1_POZ"/>
    <property type="match status" value="1"/>
</dbReference>
<dbReference type="InterPro" id="IPR016073">
    <property type="entry name" value="Skp1_comp_POZ"/>
</dbReference>
<dbReference type="STRING" id="158441.A0A226F1M7"/>
<gene>
    <name evidence="6" type="ORF">Fcan01_00767</name>
</gene>
<evidence type="ECO:0000313" key="7">
    <source>
        <dbReference type="Proteomes" id="UP000198287"/>
    </source>
</evidence>
<dbReference type="EMBL" id="LNIX01000001">
    <property type="protein sequence ID" value="OXA63672.1"/>
    <property type="molecule type" value="Genomic_DNA"/>
</dbReference>
<keyword evidence="6" id="KW-0808">Transferase</keyword>
<dbReference type="GO" id="GO:0016301">
    <property type="term" value="F:kinase activity"/>
    <property type="evidence" value="ECO:0007669"/>
    <property type="project" value="UniProtKB-KW"/>
</dbReference>
<accession>A0A226F1M7</accession>
<name>A0A226F1M7_FOLCA</name>
<keyword evidence="2 3" id="KW-0833">Ubl conjugation pathway</keyword>
<evidence type="ECO:0000259" key="4">
    <source>
        <dbReference type="Pfam" id="PF01466"/>
    </source>
</evidence>
<feature type="domain" description="SKP1 component POZ" evidence="5">
    <location>
        <begin position="2"/>
        <end position="65"/>
    </location>
</feature>
<sequence>MPFVNLESSDGDLVKVDVDVIKCSVTINALIEHLGLEDDNEVVPLQNVGTETLHKVLAWAKHHKDDLPSVDDDEDDPPRERRTDITTWDANFIKMEQIQLFDLILAANYLDISGLLDLGCKIVADMIKGKTADEIRTMFNIVNDLTPQEQEQIRKENEWCEEK</sequence>
<protein>
    <submittedName>
        <fullName evidence="6">S-phase kinase-associated protein 1</fullName>
    </submittedName>
</protein>
<keyword evidence="6" id="KW-0418">Kinase</keyword>
<comment type="caution">
    <text evidence="6">The sequence shown here is derived from an EMBL/GenBank/DDBJ whole genome shotgun (WGS) entry which is preliminary data.</text>
</comment>
<dbReference type="FunFam" id="3.30.710.10:FF:000026">
    <property type="entry name" value="E3 ubiquitin ligase complex SCF subunit"/>
    <property type="match status" value="1"/>
</dbReference>
<dbReference type="InterPro" id="IPR016072">
    <property type="entry name" value="Skp1_comp_dimer"/>
</dbReference>
<dbReference type="CDD" id="cd18322">
    <property type="entry name" value="BTB_POZ_SKP1"/>
    <property type="match status" value="1"/>
</dbReference>
<dbReference type="PANTHER" id="PTHR11165">
    <property type="entry name" value="SKP1"/>
    <property type="match status" value="1"/>
</dbReference>
<evidence type="ECO:0000256" key="2">
    <source>
        <dbReference type="ARBA" id="ARBA00022786"/>
    </source>
</evidence>
<evidence type="ECO:0000313" key="6">
    <source>
        <dbReference type="EMBL" id="OXA63672.1"/>
    </source>
</evidence>
<dbReference type="AlphaFoldDB" id="A0A226F1M7"/>
<dbReference type="Gene3D" id="3.30.710.10">
    <property type="entry name" value="Potassium Channel Kv1.1, Chain A"/>
    <property type="match status" value="1"/>
</dbReference>
<reference evidence="6 7" key="1">
    <citation type="submission" date="2015-12" db="EMBL/GenBank/DDBJ databases">
        <title>The genome of Folsomia candida.</title>
        <authorList>
            <person name="Faddeeva A."/>
            <person name="Derks M.F."/>
            <person name="Anvar Y."/>
            <person name="Smit S."/>
            <person name="Van Straalen N."/>
            <person name="Roelofs D."/>
        </authorList>
    </citation>
    <scope>NUCLEOTIDE SEQUENCE [LARGE SCALE GENOMIC DNA]</scope>
    <source>
        <strain evidence="6 7">VU population</strain>
        <tissue evidence="6">Whole body</tissue>
    </source>
</reference>
<dbReference type="Proteomes" id="UP000198287">
    <property type="component" value="Unassembled WGS sequence"/>
</dbReference>
<dbReference type="InterPro" id="IPR016897">
    <property type="entry name" value="SKP1"/>
</dbReference>
<organism evidence="6 7">
    <name type="scientific">Folsomia candida</name>
    <name type="common">Springtail</name>
    <dbReference type="NCBI Taxonomy" id="158441"/>
    <lineage>
        <taxon>Eukaryota</taxon>
        <taxon>Metazoa</taxon>
        <taxon>Ecdysozoa</taxon>
        <taxon>Arthropoda</taxon>
        <taxon>Hexapoda</taxon>
        <taxon>Collembola</taxon>
        <taxon>Entomobryomorpha</taxon>
        <taxon>Isotomoidea</taxon>
        <taxon>Isotomidae</taxon>
        <taxon>Proisotominae</taxon>
        <taxon>Folsomia</taxon>
    </lineage>
</organism>
<dbReference type="GO" id="GO:0006511">
    <property type="term" value="P:ubiquitin-dependent protein catabolic process"/>
    <property type="evidence" value="ECO:0007669"/>
    <property type="project" value="InterPro"/>
</dbReference>
<dbReference type="InterPro" id="IPR011333">
    <property type="entry name" value="SKP1/BTB/POZ_sf"/>
</dbReference>
<dbReference type="InterPro" id="IPR036296">
    <property type="entry name" value="SKP1-like_dim_sf"/>
</dbReference>
<dbReference type="PIRSF" id="PIRSF028729">
    <property type="entry name" value="E3_ubiquit_lig_SCF_Skp"/>
    <property type="match status" value="1"/>
</dbReference>
<dbReference type="UniPathway" id="UPA00143"/>
<proteinExistence type="inferred from homology"/>
<evidence type="ECO:0000259" key="5">
    <source>
        <dbReference type="Pfam" id="PF03931"/>
    </source>
</evidence>
<dbReference type="SUPFAM" id="SSF81382">
    <property type="entry name" value="Skp1 dimerisation domain-like"/>
    <property type="match status" value="1"/>
</dbReference>
<keyword evidence="7" id="KW-1185">Reference proteome</keyword>